<dbReference type="HOGENOM" id="CLU_1895066_0_0_0"/>
<evidence type="ECO:0000313" key="3">
    <source>
        <dbReference type="Proteomes" id="UP000002027"/>
    </source>
</evidence>
<gene>
    <name evidence="2" type="ordered locus">Sthe_1547</name>
</gene>
<feature type="transmembrane region" description="Helical" evidence="1">
    <location>
        <begin position="57"/>
        <end position="75"/>
    </location>
</feature>
<dbReference type="OrthoDB" id="3540634at2"/>
<name>D1C415_SPHTD</name>
<protein>
    <submittedName>
        <fullName evidence="2">Uncharacterized protein</fullName>
    </submittedName>
</protein>
<dbReference type="eggNOG" id="ENOG5032U2B">
    <property type="taxonomic scope" value="Bacteria"/>
</dbReference>
<proteinExistence type="predicted"/>
<dbReference type="AlphaFoldDB" id="D1C415"/>
<dbReference type="STRING" id="479434.Sthe_1547"/>
<feature type="transmembrane region" description="Helical" evidence="1">
    <location>
        <begin position="116"/>
        <end position="137"/>
    </location>
</feature>
<feature type="transmembrane region" description="Helical" evidence="1">
    <location>
        <begin position="87"/>
        <end position="104"/>
    </location>
</feature>
<evidence type="ECO:0000313" key="2">
    <source>
        <dbReference type="EMBL" id="ACZ38982.1"/>
    </source>
</evidence>
<dbReference type="InParanoid" id="D1C415"/>
<dbReference type="KEGG" id="sti:Sthe_1547"/>
<keyword evidence="1" id="KW-0812">Transmembrane</keyword>
<reference evidence="2 3" key="2">
    <citation type="journal article" date="2010" name="Stand. Genomic Sci.">
        <title>Complete genome sequence of Desulfohalobium retbaense type strain (HR(100)).</title>
        <authorList>
            <person name="Spring S."/>
            <person name="Nolan M."/>
            <person name="Lapidus A."/>
            <person name="Glavina Del Rio T."/>
            <person name="Copeland A."/>
            <person name="Tice H."/>
            <person name="Cheng J.F."/>
            <person name="Lucas S."/>
            <person name="Land M."/>
            <person name="Chen F."/>
            <person name="Bruce D."/>
            <person name="Goodwin L."/>
            <person name="Pitluck S."/>
            <person name="Ivanova N."/>
            <person name="Mavromatis K."/>
            <person name="Mikhailova N."/>
            <person name="Pati A."/>
            <person name="Chen A."/>
            <person name="Palaniappan K."/>
            <person name="Hauser L."/>
            <person name="Chang Y.J."/>
            <person name="Jeffries C.D."/>
            <person name="Munk C."/>
            <person name="Kiss H."/>
            <person name="Chain P."/>
            <person name="Han C."/>
            <person name="Brettin T."/>
            <person name="Detter J.C."/>
            <person name="Schuler E."/>
            <person name="Goker M."/>
            <person name="Rohde M."/>
            <person name="Bristow J."/>
            <person name="Eisen J.A."/>
            <person name="Markowitz V."/>
            <person name="Hugenholtz P."/>
            <person name="Kyrpides N.C."/>
            <person name="Klenk H.P."/>
        </authorList>
    </citation>
    <scope>NUCLEOTIDE SEQUENCE [LARGE SCALE GENOMIC DNA]</scope>
    <source>
        <strain evidence="3">ATCC 49802 / DSM 20745 / S 6022</strain>
    </source>
</reference>
<feature type="transmembrane region" description="Helical" evidence="1">
    <location>
        <begin position="12"/>
        <end position="36"/>
    </location>
</feature>
<reference evidence="3" key="1">
    <citation type="submission" date="2009-11" db="EMBL/GenBank/DDBJ databases">
        <title>The complete chromosome 1 of Sphaerobacter thermophilus DSM 20745.</title>
        <authorList>
            <person name="Lucas S."/>
            <person name="Copeland A."/>
            <person name="Lapidus A."/>
            <person name="Glavina del Rio T."/>
            <person name="Dalin E."/>
            <person name="Tice H."/>
            <person name="Bruce D."/>
            <person name="Goodwin L."/>
            <person name="Pitluck S."/>
            <person name="Kyrpides N."/>
            <person name="Mavromatis K."/>
            <person name="Ivanova N."/>
            <person name="Mikhailova N."/>
            <person name="LaButti K.M."/>
            <person name="Clum A."/>
            <person name="Sun H.I."/>
            <person name="Brettin T."/>
            <person name="Detter J.C."/>
            <person name="Han C."/>
            <person name="Larimer F."/>
            <person name="Land M."/>
            <person name="Hauser L."/>
            <person name="Markowitz V."/>
            <person name="Cheng J.F."/>
            <person name="Hugenholtz P."/>
            <person name="Woyke T."/>
            <person name="Wu D."/>
            <person name="Steenblock K."/>
            <person name="Schneider S."/>
            <person name="Pukall R."/>
            <person name="Goeker M."/>
            <person name="Klenk H.P."/>
            <person name="Eisen J.A."/>
        </authorList>
    </citation>
    <scope>NUCLEOTIDE SEQUENCE [LARGE SCALE GENOMIC DNA]</scope>
    <source>
        <strain evidence="3">ATCC 49802 / DSM 20745 / S 6022</strain>
    </source>
</reference>
<accession>D1C415</accession>
<keyword evidence="3" id="KW-1185">Reference proteome</keyword>
<dbReference type="Proteomes" id="UP000002027">
    <property type="component" value="Chromosome 1"/>
</dbReference>
<keyword evidence="1" id="KW-0472">Membrane</keyword>
<dbReference type="RefSeq" id="WP_012872029.1">
    <property type="nucleotide sequence ID" value="NC_013523.1"/>
</dbReference>
<keyword evidence="1" id="KW-1133">Transmembrane helix</keyword>
<sequence>MDATLTLSPDTLSTAGIILLTIVAIESGGLFMLRVVRGQQPATPFQRAFFRAGHAHAGMLVTLALVGLILADAAAVDGPLAPFARNGIWLAAILMPAGFFLSAIGKGTTTPNRLILLLYAGGVSLALGVVSLGISLLTA</sequence>
<evidence type="ECO:0000256" key="1">
    <source>
        <dbReference type="SAM" id="Phobius"/>
    </source>
</evidence>
<organism evidence="2 3">
    <name type="scientific">Sphaerobacter thermophilus (strain ATCC 49802 / DSM 20745 / KCCM 41009 / NCIMB 13125 / S 6022)</name>
    <dbReference type="NCBI Taxonomy" id="479434"/>
    <lineage>
        <taxon>Bacteria</taxon>
        <taxon>Pseudomonadati</taxon>
        <taxon>Thermomicrobiota</taxon>
        <taxon>Thermomicrobia</taxon>
        <taxon>Sphaerobacterales</taxon>
        <taxon>Sphaerobacterineae</taxon>
        <taxon>Sphaerobacteraceae</taxon>
        <taxon>Sphaerobacter</taxon>
    </lineage>
</organism>
<dbReference type="EMBL" id="CP001823">
    <property type="protein sequence ID" value="ACZ38982.1"/>
    <property type="molecule type" value="Genomic_DNA"/>
</dbReference>